<reference evidence="2" key="1">
    <citation type="submission" date="2022-11" db="UniProtKB">
        <authorList>
            <consortium name="WormBaseParasite"/>
        </authorList>
    </citation>
    <scope>IDENTIFICATION</scope>
</reference>
<dbReference type="Proteomes" id="UP000887576">
    <property type="component" value="Unplaced"/>
</dbReference>
<dbReference type="WBParaSite" id="JU765_v2.g6997.t1">
    <property type="protein sequence ID" value="JU765_v2.g6997.t1"/>
    <property type="gene ID" value="JU765_v2.g6997"/>
</dbReference>
<protein>
    <submittedName>
        <fullName evidence="2">Uncharacterized protein</fullName>
    </submittedName>
</protein>
<sequence>MTTGFRCPQKFFYYLLNFYFLLFLTNISYVNAAGKPCTRNSINLGNIINTLLKDYDTHLLPDADGVNVTIEMHVQGISGISELTADFELDVMYSEIWLDPRLSFKHLNICATNITLKSDFRKKIWDPDTCIINSKESSIHKSPSENSFIIVYENGLVWSNFRLKVKAPCKMDLKMFPFDSIHCQLVFESYSFNTDEVNLQWHDVPVTMMEKVELPDFDMIMFSTDSQELQYPNGNWQRAIVKFTFARRYGFYLFQSYFPTSITVISSWVGFFFDVRCVSARITLGVSSLLALTFQFGNVLRHLPRVSYIKCLDVWMIFSVIFIFATLVELAIVCQLNRWERERQIGSKVLGHWLNQIRKTRKVTGKSNGEGADGVRKRFLLSPIHKNDDDEASKPVLTPITNKENQKPQDSVTIMPTDDDVDDLPKKKKSHWWFSLPRQLAQTICPPDREWSLTSVQIDRCSMILFPLSFLLFNIIYWCIYFAKMDRPM</sequence>
<proteinExistence type="predicted"/>
<evidence type="ECO:0000313" key="1">
    <source>
        <dbReference type="Proteomes" id="UP000887576"/>
    </source>
</evidence>
<accession>A0AC34RHI4</accession>
<name>A0AC34RHI4_9BILA</name>
<organism evidence="1 2">
    <name type="scientific">Panagrolaimus sp. JU765</name>
    <dbReference type="NCBI Taxonomy" id="591449"/>
    <lineage>
        <taxon>Eukaryota</taxon>
        <taxon>Metazoa</taxon>
        <taxon>Ecdysozoa</taxon>
        <taxon>Nematoda</taxon>
        <taxon>Chromadorea</taxon>
        <taxon>Rhabditida</taxon>
        <taxon>Tylenchina</taxon>
        <taxon>Panagrolaimomorpha</taxon>
        <taxon>Panagrolaimoidea</taxon>
        <taxon>Panagrolaimidae</taxon>
        <taxon>Panagrolaimus</taxon>
    </lineage>
</organism>
<evidence type="ECO:0000313" key="2">
    <source>
        <dbReference type="WBParaSite" id="JU765_v2.g6997.t1"/>
    </source>
</evidence>